<feature type="transmembrane region" description="Helical" evidence="1">
    <location>
        <begin position="48"/>
        <end position="70"/>
    </location>
</feature>
<reference evidence="2" key="1">
    <citation type="submission" date="2021-01" db="EMBL/GenBank/DDBJ databases">
        <title>Whole genome shotgun sequence of Rhizocola hellebori NBRC 109834.</title>
        <authorList>
            <person name="Komaki H."/>
            <person name="Tamura T."/>
        </authorList>
    </citation>
    <scope>NUCLEOTIDE SEQUENCE</scope>
    <source>
        <strain evidence="2">NBRC 109834</strain>
    </source>
</reference>
<dbReference type="Gene3D" id="1.20.120.1630">
    <property type="match status" value="1"/>
</dbReference>
<dbReference type="AlphaFoldDB" id="A0A8J3Q8F4"/>
<keyword evidence="1" id="KW-0472">Membrane</keyword>
<feature type="transmembrane region" description="Helical" evidence="1">
    <location>
        <begin position="261"/>
        <end position="279"/>
    </location>
</feature>
<evidence type="ECO:0000256" key="1">
    <source>
        <dbReference type="SAM" id="Phobius"/>
    </source>
</evidence>
<feature type="transmembrane region" description="Helical" evidence="1">
    <location>
        <begin position="77"/>
        <end position="95"/>
    </location>
</feature>
<name>A0A8J3Q8F4_9ACTN</name>
<feature type="transmembrane region" description="Helical" evidence="1">
    <location>
        <begin position="151"/>
        <end position="175"/>
    </location>
</feature>
<dbReference type="Pfam" id="PF06966">
    <property type="entry name" value="DUF1295"/>
    <property type="match status" value="1"/>
</dbReference>
<dbReference type="PANTHER" id="PTHR32251:SF23">
    <property type="entry name" value="3-OXO-5-ALPHA-STEROID 4-DEHYDROGENASE (DUF1295)"/>
    <property type="match status" value="1"/>
</dbReference>
<proteinExistence type="predicted"/>
<keyword evidence="3" id="KW-1185">Reference proteome</keyword>
<feature type="transmembrane region" description="Helical" evidence="1">
    <location>
        <begin position="181"/>
        <end position="201"/>
    </location>
</feature>
<feature type="transmembrane region" description="Helical" evidence="1">
    <location>
        <begin position="107"/>
        <end position="131"/>
    </location>
</feature>
<dbReference type="EMBL" id="BONY01000021">
    <property type="protein sequence ID" value="GIH05791.1"/>
    <property type="molecule type" value="Genomic_DNA"/>
</dbReference>
<keyword evidence="1" id="KW-1133">Transmembrane helix</keyword>
<feature type="transmembrane region" description="Helical" evidence="1">
    <location>
        <begin position="236"/>
        <end position="255"/>
    </location>
</feature>
<gene>
    <name evidence="2" type="ORF">Rhe02_38580</name>
</gene>
<accession>A0A8J3Q8F4</accession>
<protein>
    <recommendedName>
        <fullName evidence="4">DUF1295 domain-containing protein</fullName>
    </recommendedName>
</protein>
<dbReference type="Proteomes" id="UP000612899">
    <property type="component" value="Unassembled WGS sequence"/>
</dbReference>
<dbReference type="RefSeq" id="WP_203909626.1">
    <property type="nucleotide sequence ID" value="NZ_BONY01000021.1"/>
</dbReference>
<organism evidence="2 3">
    <name type="scientific">Rhizocola hellebori</name>
    <dbReference type="NCBI Taxonomy" id="1392758"/>
    <lineage>
        <taxon>Bacteria</taxon>
        <taxon>Bacillati</taxon>
        <taxon>Actinomycetota</taxon>
        <taxon>Actinomycetes</taxon>
        <taxon>Micromonosporales</taxon>
        <taxon>Micromonosporaceae</taxon>
        <taxon>Rhizocola</taxon>
    </lineage>
</organism>
<dbReference type="PROSITE" id="PS50244">
    <property type="entry name" value="S5A_REDUCTASE"/>
    <property type="match status" value="1"/>
</dbReference>
<evidence type="ECO:0000313" key="2">
    <source>
        <dbReference type="EMBL" id="GIH05791.1"/>
    </source>
</evidence>
<feature type="transmembrane region" description="Helical" evidence="1">
    <location>
        <begin position="20"/>
        <end position="42"/>
    </location>
</feature>
<sequence length="306" mass="34258">MADSAYRIGRDFAGRSRATAFAIVVGAYALAFLAAIAAASMLSGRHPITVLFWADIAGTVAIFLLSMVVANSSLYDPYWSVAPPLIIGGWLVWHLSQGDPPASLRHWLMLGLVTVWAVRLTANWAIGWTGLGQEDWRYVQIREDTTGRAPWWLVSFTGIQLMPTLFVFLGLLSAWPAIIGWRPFGVLDVLGVIVMVVAIGLETVADLQLRRFSADPANRGKTVDVGLWRLSRHPNYLGEIMLWWGLWLFGLAAAPNWWWTIIGPLAMVGLFLWISVPLMERRSLARRSDYAKYQQEVSVLVPWPRR</sequence>
<evidence type="ECO:0000313" key="3">
    <source>
        <dbReference type="Proteomes" id="UP000612899"/>
    </source>
</evidence>
<comment type="caution">
    <text evidence="2">The sequence shown here is derived from an EMBL/GenBank/DDBJ whole genome shotgun (WGS) entry which is preliminary data.</text>
</comment>
<dbReference type="InterPro" id="IPR010721">
    <property type="entry name" value="UstE-like"/>
</dbReference>
<keyword evidence="1" id="KW-0812">Transmembrane</keyword>
<dbReference type="GO" id="GO:0016020">
    <property type="term" value="C:membrane"/>
    <property type="evidence" value="ECO:0007669"/>
    <property type="project" value="TreeGrafter"/>
</dbReference>
<dbReference type="PANTHER" id="PTHR32251">
    <property type="entry name" value="3-OXO-5-ALPHA-STEROID 4-DEHYDROGENASE"/>
    <property type="match status" value="1"/>
</dbReference>
<evidence type="ECO:0008006" key="4">
    <source>
        <dbReference type="Google" id="ProtNLM"/>
    </source>
</evidence>